<dbReference type="OrthoDB" id="422206at2759"/>
<feature type="region of interest" description="Disordered" evidence="5">
    <location>
        <begin position="301"/>
        <end position="326"/>
    </location>
</feature>
<comment type="subcellular location">
    <subcellularLocation>
        <location evidence="1">Membrane</location>
        <topology evidence="1">Multi-pass membrane protein</topology>
    </subcellularLocation>
</comment>
<reference evidence="7 8" key="1">
    <citation type="submission" date="2019-03" db="EMBL/GenBank/DDBJ databases">
        <title>Single cell metagenomics reveals metabolic interactions within the superorganism composed of flagellate Streblomastix strix and complex community of Bacteroidetes bacteria on its surface.</title>
        <authorList>
            <person name="Treitli S.C."/>
            <person name="Kolisko M."/>
            <person name="Husnik F."/>
            <person name="Keeling P."/>
            <person name="Hampl V."/>
        </authorList>
    </citation>
    <scope>NUCLEOTIDE SEQUENCE [LARGE SCALE GENOMIC DNA]</scope>
    <source>
        <strain evidence="7">ST1C</strain>
    </source>
</reference>
<feature type="transmembrane region" description="Helical" evidence="6">
    <location>
        <begin position="82"/>
        <end position="102"/>
    </location>
</feature>
<dbReference type="SUPFAM" id="SSF103473">
    <property type="entry name" value="MFS general substrate transporter"/>
    <property type="match status" value="1"/>
</dbReference>
<dbReference type="PANTHER" id="PTHR10924">
    <property type="entry name" value="MAJOR FACILITATOR SUPERFAMILY PROTEIN-RELATED"/>
    <property type="match status" value="1"/>
</dbReference>
<dbReference type="EMBL" id="SNRW01004943">
    <property type="protein sequence ID" value="KAA6386146.1"/>
    <property type="molecule type" value="Genomic_DNA"/>
</dbReference>
<dbReference type="InterPro" id="IPR049680">
    <property type="entry name" value="FLVCR1-2_SLC49-like"/>
</dbReference>
<dbReference type="Proteomes" id="UP000324800">
    <property type="component" value="Unassembled WGS sequence"/>
</dbReference>
<dbReference type="PANTHER" id="PTHR10924:SF6">
    <property type="entry name" value="SOLUTE CARRIER FAMILY 49 MEMBER A3"/>
    <property type="match status" value="1"/>
</dbReference>
<accession>A0A5J4VVC8</accession>
<keyword evidence="4 6" id="KW-0472">Membrane</keyword>
<name>A0A5J4VVC8_9EUKA</name>
<feature type="compositionally biased region" description="Polar residues" evidence="5">
    <location>
        <begin position="304"/>
        <end position="326"/>
    </location>
</feature>
<dbReference type="GO" id="GO:0016020">
    <property type="term" value="C:membrane"/>
    <property type="evidence" value="ECO:0007669"/>
    <property type="project" value="UniProtKB-SubCell"/>
</dbReference>
<comment type="caution">
    <text evidence="7">The sequence shown here is derived from an EMBL/GenBank/DDBJ whole genome shotgun (WGS) entry which is preliminary data.</text>
</comment>
<evidence type="ECO:0000256" key="2">
    <source>
        <dbReference type="ARBA" id="ARBA00022692"/>
    </source>
</evidence>
<organism evidence="7 8">
    <name type="scientific">Streblomastix strix</name>
    <dbReference type="NCBI Taxonomy" id="222440"/>
    <lineage>
        <taxon>Eukaryota</taxon>
        <taxon>Metamonada</taxon>
        <taxon>Preaxostyla</taxon>
        <taxon>Oxymonadida</taxon>
        <taxon>Streblomastigidae</taxon>
        <taxon>Streblomastix</taxon>
    </lineage>
</organism>
<protein>
    <submittedName>
        <fullName evidence="7">Uncharacterized protein</fullName>
    </submittedName>
</protein>
<evidence type="ECO:0000313" key="8">
    <source>
        <dbReference type="Proteomes" id="UP000324800"/>
    </source>
</evidence>
<dbReference type="InterPro" id="IPR036259">
    <property type="entry name" value="MFS_trans_sf"/>
</dbReference>
<sequence>MKYAFVYITVATVIFQTGSIITYSTPSNVSALWFSSDQRILGTMISTTSATLGAALDYFVTPFLVKIRIGFKGQEFHGNMPVILYGELVIQSIIAILLTIYFPAAPKIPPSYSENYKREQSKEQNKFVVLLLYSGIQSGASQSYNDNATYLLTYLEYSQTTGGIVSSIITVSAVIGGIILPLIMRILVKKDKFVYFVSFLLMDLALSALGTVILGLNSGLCYSLFFETAAEIAFPVPEDVSGTVLTFANNFMYFIDMLVYGLVGAEWTTFIALVSTVVSTVFIPFSKVSFKRSALEDQERAKEQNSQSTLGNSLSEASTLHNISNV</sequence>
<gene>
    <name evidence="7" type="ORF">EZS28_018325</name>
</gene>
<feature type="transmembrane region" description="Helical" evidence="6">
    <location>
        <begin position="193"/>
        <end position="216"/>
    </location>
</feature>
<keyword evidence="2 6" id="KW-0812">Transmembrane</keyword>
<evidence type="ECO:0000256" key="1">
    <source>
        <dbReference type="ARBA" id="ARBA00004141"/>
    </source>
</evidence>
<evidence type="ECO:0000256" key="4">
    <source>
        <dbReference type="ARBA" id="ARBA00023136"/>
    </source>
</evidence>
<evidence type="ECO:0000256" key="3">
    <source>
        <dbReference type="ARBA" id="ARBA00022989"/>
    </source>
</evidence>
<evidence type="ECO:0000313" key="7">
    <source>
        <dbReference type="EMBL" id="KAA6386146.1"/>
    </source>
</evidence>
<proteinExistence type="predicted"/>
<evidence type="ECO:0000256" key="6">
    <source>
        <dbReference type="SAM" id="Phobius"/>
    </source>
</evidence>
<keyword evidence="3 6" id="KW-1133">Transmembrane helix</keyword>
<feature type="transmembrane region" description="Helical" evidence="6">
    <location>
        <begin position="40"/>
        <end position="61"/>
    </location>
</feature>
<evidence type="ECO:0000256" key="5">
    <source>
        <dbReference type="SAM" id="MobiDB-lite"/>
    </source>
</evidence>
<feature type="transmembrane region" description="Helical" evidence="6">
    <location>
        <begin position="257"/>
        <end position="283"/>
    </location>
</feature>
<feature type="transmembrane region" description="Helical" evidence="6">
    <location>
        <begin position="164"/>
        <end position="184"/>
    </location>
</feature>
<dbReference type="AlphaFoldDB" id="A0A5J4VVC8"/>